<feature type="transmembrane region" description="Helical" evidence="9">
    <location>
        <begin position="62"/>
        <end position="84"/>
    </location>
</feature>
<feature type="transmembrane region" description="Helical" evidence="9">
    <location>
        <begin position="208"/>
        <end position="234"/>
    </location>
</feature>
<dbReference type="Pfam" id="PF02653">
    <property type="entry name" value="BPD_transp_2"/>
    <property type="match status" value="1"/>
</dbReference>
<dbReference type="Gene3D" id="3.40.50.300">
    <property type="entry name" value="P-loop containing nucleotide triphosphate hydrolases"/>
    <property type="match status" value="1"/>
</dbReference>
<dbReference type="SUPFAM" id="SSF52540">
    <property type="entry name" value="P-loop containing nucleoside triphosphate hydrolases"/>
    <property type="match status" value="1"/>
</dbReference>
<dbReference type="Pfam" id="PF00005">
    <property type="entry name" value="ABC_tran"/>
    <property type="match status" value="1"/>
</dbReference>
<accession>A0A1G9KD68</accession>
<evidence type="ECO:0000256" key="2">
    <source>
        <dbReference type="ARBA" id="ARBA00022448"/>
    </source>
</evidence>
<evidence type="ECO:0000256" key="3">
    <source>
        <dbReference type="ARBA" id="ARBA00022475"/>
    </source>
</evidence>
<keyword evidence="3" id="KW-1003">Cell membrane</keyword>
<dbReference type="GO" id="GO:0015658">
    <property type="term" value="F:branched-chain amino acid transmembrane transporter activity"/>
    <property type="evidence" value="ECO:0007669"/>
    <property type="project" value="InterPro"/>
</dbReference>
<keyword evidence="2" id="KW-0813">Transport</keyword>
<evidence type="ECO:0000256" key="9">
    <source>
        <dbReference type="SAM" id="Phobius"/>
    </source>
</evidence>
<dbReference type="GO" id="GO:0005886">
    <property type="term" value="C:plasma membrane"/>
    <property type="evidence" value="ECO:0007669"/>
    <property type="project" value="UniProtKB-SubCell"/>
</dbReference>
<feature type="transmembrane region" description="Helical" evidence="9">
    <location>
        <begin position="254"/>
        <end position="275"/>
    </location>
</feature>
<dbReference type="PANTHER" id="PTHR45772">
    <property type="entry name" value="CONSERVED COMPONENT OF ABC TRANSPORTER FOR NATURAL AMINO ACIDS-RELATED"/>
    <property type="match status" value="1"/>
</dbReference>
<dbReference type="SMART" id="SM00382">
    <property type="entry name" value="AAA"/>
    <property type="match status" value="1"/>
</dbReference>
<dbReference type="Pfam" id="PF12399">
    <property type="entry name" value="BCA_ABC_TP_C"/>
    <property type="match status" value="1"/>
</dbReference>
<keyword evidence="4 9" id="KW-0812">Transmembrane</keyword>
<keyword evidence="5" id="KW-0547">Nucleotide-binding</keyword>
<dbReference type="CDD" id="cd03219">
    <property type="entry name" value="ABC_Mj1267_LivG_branched"/>
    <property type="match status" value="1"/>
</dbReference>
<feature type="transmembrane region" description="Helical" evidence="9">
    <location>
        <begin position="90"/>
        <end position="112"/>
    </location>
</feature>
<dbReference type="GO" id="GO:0016887">
    <property type="term" value="F:ATP hydrolysis activity"/>
    <property type="evidence" value="ECO:0007669"/>
    <property type="project" value="InterPro"/>
</dbReference>
<evidence type="ECO:0000259" key="10">
    <source>
        <dbReference type="PROSITE" id="PS50893"/>
    </source>
</evidence>
<dbReference type="InterPro" id="IPR003439">
    <property type="entry name" value="ABC_transporter-like_ATP-bd"/>
</dbReference>
<comment type="subcellular location">
    <subcellularLocation>
        <location evidence="1">Cell membrane</location>
        <topology evidence="1">Multi-pass membrane protein</topology>
    </subcellularLocation>
</comment>
<evidence type="ECO:0000256" key="6">
    <source>
        <dbReference type="ARBA" id="ARBA00022840"/>
    </source>
</evidence>
<keyword evidence="7 9" id="KW-1133">Transmembrane helix</keyword>
<dbReference type="PROSITE" id="PS50893">
    <property type="entry name" value="ABC_TRANSPORTER_2"/>
    <property type="match status" value="1"/>
</dbReference>
<keyword evidence="12" id="KW-1185">Reference proteome</keyword>
<protein>
    <submittedName>
        <fullName evidence="11">Amino acid/amide ABC transporter membrane protein 2, HAAT family /amino acid/amide ABC transporter ATP-binding protein 1, HAAT family</fullName>
    </submittedName>
</protein>
<dbReference type="AlphaFoldDB" id="A0A1G9KD68"/>
<proteinExistence type="predicted"/>
<organism evidence="11 12">
    <name type="scientific">Glycomyces sambucus</name>
    <dbReference type="NCBI Taxonomy" id="380244"/>
    <lineage>
        <taxon>Bacteria</taxon>
        <taxon>Bacillati</taxon>
        <taxon>Actinomycetota</taxon>
        <taxon>Actinomycetes</taxon>
        <taxon>Glycomycetales</taxon>
        <taxon>Glycomycetaceae</taxon>
        <taxon>Glycomyces</taxon>
    </lineage>
</organism>
<evidence type="ECO:0000313" key="12">
    <source>
        <dbReference type="Proteomes" id="UP000198662"/>
    </source>
</evidence>
<dbReference type="InterPro" id="IPR001851">
    <property type="entry name" value="ABC_transp_permease"/>
</dbReference>
<dbReference type="EMBL" id="FNGF01000006">
    <property type="protein sequence ID" value="SDL47549.1"/>
    <property type="molecule type" value="Genomic_DNA"/>
</dbReference>
<dbReference type="InterPro" id="IPR051120">
    <property type="entry name" value="ABC_AA/LPS_Transport"/>
</dbReference>
<dbReference type="STRING" id="380244.SAMN05216298_3988"/>
<dbReference type="InterPro" id="IPR043428">
    <property type="entry name" value="LivM-like"/>
</dbReference>
<feature type="domain" description="ABC transporter" evidence="10">
    <location>
        <begin position="306"/>
        <end position="552"/>
    </location>
</feature>
<dbReference type="PROSITE" id="PS00211">
    <property type="entry name" value="ABC_TRANSPORTER_1"/>
    <property type="match status" value="1"/>
</dbReference>
<sequence>MLAGYETLITTIALGAILAYSFHVVLMAGQLSLGQAGFASLAAYTSTLVVPTEPIAGSISPVIVGLPVGALVGAAAAFVVGLPVLRLRGVFLAIATIAFGEMVRVLINNAEWTNGAIGVRVEKWVTFDFAWIIVAVLAYLFWRLGPSRSGRAFAAVREDELAAGSMGVDVVRTRMASFIASGAIAGVYGVLFAYFFGRITPATFDFSLTVNGLVTAVLGGYLVFFGPVLGAGFLTAVPEIQKALGLEAGWIHPLITGVLLLAVILFLPGGLSTLFSRLRRAPARPGPDYAPLDALDPLPDPGTRIAAVTGLAKSYGAVDAVRGVDLEIRSGEVLGIIGPNGAGKTTLVNMISGLEPPTAGEGEILGVPLGARPHRFAQAGVSRTFQHSKLFERLTVLDNVLVGTHVVSRSTYLRRLAWLPSARRDERRALALAWAQLERVGLADRAGLRPGALSYGDRRRLEIARALAAHPTLLILDEPAAGMNHVEAAELASLIRGLADDGVTVLFIEHNVKMVLEACTRLVVLDFGEVIAQGEPREVASDPRVIEAYLGTEAEAHEESEHV</sequence>
<dbReference type="PANTHER" id="PTHR45772:SF9">
    <property type="entry name" value="CONSERVED COMPONENT OF ABC TRANSPORTER FOR NATURAL AMINO ACIDS"/>
    <property type="match status" value="1"/>
</dbReference>
<feature type="transmembrane region" description="Helical" evidence="9">
    <location>
        <begin position="175"/>
        <end position="196"/>
    </location>
</feature>
<name>A0A1G9KD68_9ACTN</name>
<gene>
    <name evidence="11" type="ORF">SAMN05216298_3988</name>
</gene>
<evidence type="ECO:0000256" key="4">
    <source>
        <dbReference type="ARBA" id="ARBA00022692"/>
    </source>
</evidence>
<evidence type="ECO:0000256" key="5">
    <source>
        <dbReference type="ARBA" id="ARBA00022741"/>
    </source>
</evidence>
<keyword evidence="6 11" id="KW-0067">ATP-binding</keyword>
<feature type="transmembrane region" description="Helical" evidence="9">
    <location>
        <begin position="124"/>
        <end position="142"/>
    </location>
</feature>
<evidence type="ECO:0000256" key="1">
    <source>
        <dbReference type="ARBA" id="ARBA00004651"/>
    </source>
</evidence>
<dbReference type="CDD" id="cd06581">
    <property type="entry name" value="TM_PBP1_LivM_like"/>
    <property type="match status" value="1"/>
</dbReference>
<evidence type="ECO:0000313" key="11">
    <source>
        <dbReference type="EMBL" id="SDL47549.1"/>
    </source>
</evidence>
<dbReference type="Proteomes" id="UP000198662">
    <property type="component" value="Unassembled WGS sequence"/>
</dbReference>
<evidence type="ECO:0000256" key="7">
    <source>
        <dbReference type="ARBA" id="ARBA00022989"/>
    </source>
</evidence>
<dbReference type="GO" id="GO:0005524">
    <property type="term" value="F:ATP binding"/>
    <property type="evidence" value="ECO:0007669"/>
    <property type="project" value="UniProtKB-KW"/>
</dbReference>
<dbReference type="OrthoDB" id="9805514at2"/>
<dbReference type="InterPro" id="IPR017871">
    <property type="entry name" value="ABC_transporter-like_CS"/>
</dbReference>
<reference evidence="12" key="1">
    <citation type="submission" date="2016-10" db="EMBL/GenBank/DDBJ databases">
        <authorList>
            <person name="Varghese N."/>
            <person name="Submissions S."/>
        </authorList>
    </citation>
    <scope>NUCLEOTIDE SEQUENCE [LARGE SCALE GENOMIC DNA]</scope>
    <source>
        <strain evidence="12">CGMCC 4.3147</strain>
    </source>
</reference>
<keyword evidence="8 9" id="KW-0472">Membrane</keyword>
<feature type="transmembrane region" description="Helical" evidence="9">
    <location>
        <begin position="7"/>
        <end position="26"/>
    </location>
</feature>
<evidence type="ECO:0000256" key="8">
    <source>
        <dbReference type="ARBA" id="ARBA00023136"/>
    </source>
</evidence>
<dbReference type="InterPro" id="IPR003593">
    <property type="entry name" value="AAA+_ATPase"/>
</dbReference>
<dbReference type="RefSeq" id="WP_091053012.1">
    <property type="nucleotide sequence ID" value="NZ_FNGF01000006.1"/>
</dbReference>
<dbReference type="InterPro" id="IPR032823">
    <property type="entry name" value="BCA_ABC_TP_C"/>
</dbReference>
<dbReference type="InterPro" id="IPR027417">
    <property type="entry name" value="P-loop_NTPase"/>
</dbReference>